<dbReference type="Proteomes" id="UP000319296">
    <property type="component" value="Unassembled WGS sequence"/>
</dbReference>
<keyword evidence="5" id="KW-0378">Hydrolase</keyword>
<evidence type="ECO:0000256" key="3">
    <source>
        <dbReference type="ARBA" id="ARBA00023125"/>
    </source>
</evidence>
<gene>
    <name evidence="5" type="ORF">EVG15_02640</name>
</gene>
<name>A0A519BP76_9DELT</name>
<keyword evidence="3" id="KW-0238">DNA-binding</keyword>
<feature type="domain" description="Type I restriction modification DNA specificity" evidence="4">
    <location>
        <begin position="18"/>
        <end position="210"/>
    </location>
</feature>
<dbReference type="Gene3D" id="3.90.220.20">
    <property type="entry name" value="DNA methylase specificity domains"/>
    <property type="match status" value="2"/>
</dbReference>
<organism evidence="5 6">
    <name type="scientific">Candidatus Acididesulfobacter diazotrophicus</name>
    <dbReference type="NCBI Taxonomy" id="2597226"/>
    <lineage>
        <taxon>Bacteria</taxon>
        <taxon>Deltaproteobacteria</taxon>
        <taxon>Candidatus Acidulodesulfobacterales</taxon>
        <taxon>Candidatus Acididesulfobacter</taxon>
    </lineage>
</organism>
<proteinExistence type="inferred from homology"/>
<dbReference type="EMBL" id="SGBB01000003">
    <property type="protein sequence ID" value="RZD19019.1"/>
    <property type="molecule type" value="Genomic_DNA"/>
</dbReference>
<evidence type="ECO:0000256" key="1">
    <source>
        <dbReference type="ARBA" id="ARBA00010923"/>
    </source>
</evidence>
<dbReference type="PANTHER" id="PTHR30408:SF12">
    <property type="entry name" value="TYPE I RESTRICTION ENZYME MJAVIII SPECIFICITY SUBUNIT"/>
    <property type="match status" value="1"/>
</dbReference>
<reference evidence="5 6" key="1">
    <citation type="journal article" date="2019" name="ISME J.">
        <title>Insights into ecological role of a new deltaproteobacterial order Candidatus Acidulodesulfobacterales by metagenomics and metatranscriptomics.</title>
        <authorList>
            <person name="Tan S."/>
            <person name="Liu J."/>
            <person name="Fang Y."/>
            <person name="Hedlund B.P."/>
            <person name="Lian Z.H."/>
            <person name="Huang L.Y."/>
            <person name="Li J.T."/>
            <person name="Huang L.N."/>
            <person name="Li W.J."/>
            <person name="Jiang H.C."/>
            <person name="Dong H.L."/>
            <person name="Shu W.S."/>
        </authorList>
    </citation>
    <scope>NUCLEOTIDE SEQUENCE [LARGE SCALE GENOMIC DNA]</scope>
    <source>
        <strain evidence="5">AP1</strain>
    </source>
</reference>
<dbReference type="SUPFAM" id="SSF116734">
    <property type="entry name" value="DNA methylase specificity domain"/>
    <property type="match status" value="2"/>
</dbReference>
<dbReference type="GO" id="GO:0003677">
    <property type="term" value="F:DNA binding"/>
    <property type="evidence" value="ECO:0007669"/>
    <property type="project" value="UniProtKB-KW"/>
</dbReference>
<dbReference type="PANTHER" id="PTHR30408">
    <property type="entry name" value="TYPE-1 RESTRICTION ENZYME ECOKI SPECIFICITY PROTEIN"/>
    <property type="match status" value="1"/>
</dbReference>
<keyword evidence="5" id="KW-0540">Nuclease</keyword>
<dbReference type="AlphaFoldDB" id="A0A519BP76"/>
<comment type="caution">
    <text evidence="5">The sequence shown here is derived from an EMBL/GenBank/DDBJ whole genome shotgun (WGS) entry which is preliminary data.</text>
</comment>
<keyword evidence="2" id="KW-0680">Restriction system</keyword>
<dbReference type="InterPro" id="IPR044946">
    <property type="entry name" value="Restrct_endonuc_typeI_TRD_sf"/>
</dbReference>
<evidence type="ECO:0000313" key="6">
    <source>
        <dbReference type="Proteomes" id="UP000319296"/>
    </source>
</evidence>
<dbReference type="InterPro" id="IPR000055">
    <property type="entry name" value="Restrct_endonuc_typeI_TRD"/>
</dbReference>
<dbReference type="InterPro" id="IPR052021">
    <property type="entry name" value="Type-I_RS_S_subunit"/>
</dbReference>
<protein>
    <submittedName>
        <fullName evidence="5">Restriction endonuclease subunit S</fullName>
    </submittedName>
</protein>
<dbReference type="Gene3D" id="1.10.287.1120">
    <property type="entry name" value="Bipartite methylase S protein"/>
    <property type="match status" value="1"/>
</dbReference>
<dbReference type="CDD" id="cd17291">
    <property type="entry name" value="RMtype1_S_MgeORF438P-TRD-CR_like"/>
    <property type="match status" value="1"/>
</dbReference>
<comment type="similarity">
    <text evidence="1">Belongs to the type-I restriction system S methylase family.</text>
</comment>
<accession>A0A519BP76</accession>
<evidence type="ECO:0000256" key="2">
    <source>
        <dbReference type="ARBA" id="ARBA00022747"/>
    </source>
</evidence>
<sequence>MNVTKNVPELRFKEFSGEWEEKRLGELFSFLSTNSFSRDNLNYEIGEVKNIHYGDIHTKFRSLFDITKEYAPFINKEILNGKITEINFCKEGDIVIADASEDYEGIGKAIELVNLNNEKVVAGLHTLMARPINNKLIIGFTGHMLKSNNVRYQIKMIAQGTKVLSISSKRMKEIPLNIPALSEQQKIASFLTAVDKKIEIVAKKIKHLENYKKGLMQKLLTGEIRFPGFNDEWKEERLGNICKIKKGEQLNKISLNNFDKYPVINGGIRPSGYLNKYNKNENTIVISEGGACGYTNFIKTKFWSGGHCYTLEELKNIIVVEFLYQYLKFNEKHVSRLRVGSGLLNIQQKAISNFEILFPSLPEQQKIASFLSAIDKKIELVSKKLENLKTYKKGLLQKMFL</sequence>
<dbReference type="Pfam" id="PF01420">
    <property type="entry name" value="Methylase_S"/>
    <property type="match status" value="2"/>
</dbReference>
<dbReference type="GO" id="GO:0009307">
    <property type="term" value="P:DNA restriction-modification system"/>
    <property type="evidence" value="ECO:0007669"/>
    <property type="project" value="UniProtKB-KW"/>
</dbReference>
<keyword evidence="5" id="KW-0255">Endonuclease</keyword>
<evidence type="ECO:0000313" key="5">
    <source>
        <dbReference type="EMBL" id="RZD19019.1"/>
    </source>
</evidence>
<evidence type="ECO:0000259" key="4">
    <source>
        <dbReference type="Pfam" id="PF01420"/>
    </source>
</evidence>
<feature type="domain" description="Type I restriction modification DNA specificity" evidence="4">
    <location>
        <begin position="230"/>
        <end position="389"/>
    </location>
</feature>
<dbReference type="GO" id="GO:0004519">
    <property type="term" value="F:endonuclease activity"/>
    <property type="evidence" value="ECO:0007669"/>
    <property type="project" value="UniProtKB-KW"/>
</dbReference>